<evidence type="ECO:0000256" key="5">
    <source>
        <dbReference type="PROSITE-ProRule" id="PRU10137"/>
    </source>
</evidence>
<dbReference type="PROSITE" id="PS00397">
    <property type="entry name" value="RECOMBINASES_1"/>
    <property type="match status" value="1"/>
</dbReference>
<dbReference type="InterPro" id="IPR011109">
    <property type="entry name" value="DNA_bind_recombinase_dom"/>
</dbReference>
<feature type="active site" description="O-(5'-phospho-DNA)-serine intermediate" evidence="4 5">
    <location>
        <position position="10"/>
    </location>
</feature>
<keyword evidence="8" id="KW-1185">Reference proteome</keyword>
<comment type="caution">
    <text evidence="7">The sequence shown here is derived from an EMBL/GenBank/DDBJ whole genome shotgun (WGS) entry which is preliminary data.</text>
</comment>
<dbReference type="GO" id="GO:0015074">
    <property type="term" value="P:DNA integration"/>
    <property type="evidence" value="ECO:0007669"/>
    <property type="project" value="UniProtKB-KW"/>
</dbReference>
<keyword evidence="3" id="KW-0233">DNA recombination</keyword>
<evidence type="ECO:0000313" key="7">
    <source>
        <dbReference type="EMBL" id="NYS26380.1"/>
    </source>
</evidence>
<protein>
    <submittedName>
        <fullName evidence="7">Recombinase family protein</fullName>
    </submittedName>
</protein>
<accession>A0A7Z0I214</accession>
<proteinExistence type="predicted"/>
<dbReference type="PANTHER" id="PTHR30461:SF2">
    <property type="entry name" value="SERINE RECOMBINASE PINE-RELATED"/>
    <property type="match status" value="1"/>
</dbReference>
<dbReference type="Pfam" id="PF07508">
    <property type="entry name" value="Recombinase"/>
    <property type="match status" value="1"/>
</dbReference>
<dbReference type="GO" id="GO:0003677">
    <property type="term" value="F:DNA binding"/>
    <property type="evidence" value="ECO:0007669"/>
    <property type="project" value="UniProtKB-KW"/>
</dbReference>
<evidence type="ECO:0000256" key="3">
    <source>
        <dbReference type="ARBA" id="ARBA00023172"/>
    </source>
</evidence>
<dbReference type="Proteomes" id="UP000529417">
    <property type="component" value="Unassembled WGS sequence"/>
</dbReference>
<dbReference type="Gene3D" id="3.40.50.1390">
    <property type="entry name" value="Resolvase, N-terminal catalytic domain"/>
    <property type="match status" value="1"/>
</dbReference>
<evidence type="ECO:0000256" key="1">
    <source>
        <dbReference type="ARBA" id="ARBA00022908"/>
    </source>
</evidence>
<dbReference type="InterPro" id="IPR006119">
    <property type="entry name" value="Resolv_N"/>
</dbReference>
<keyword evidence="1" id="KW-0229">DNA integration</keyword>
<dbReference type="PROSITE" id="PS51736">
    <property type="entry name" value="RECOMBINASES_3"/>
    <property type="match status" value="1"/>
</dbReference>
<reference evidence="7 8" key="1">
    <citation type="journal article" date="2000" name="Arch. Microbiol.">
        <title>Rhodobaca bogoriensis gen. nov. and sp. nov., an alkaliphilic purple nonsulfur bacterium from African Rift Valley soda lakes.</title>
        <authorList>
            <person name="Milford A.D."/>
            <person name="Achenbach L.A."/>
            <person name="Jung D.O."/>
            <person name="Madigan M.T."/>
        </authorList>
    </citation>
    <scope>NUCLEOTIDE SEQUENCE [LARGE SCALE GENOMIC DNA]</scope>
    <source>
        <strain evidence="7 8">2376</strain>
    </source>
</reference>
<dbReference type="InterPro" id="IPR006118">
    <property type="entry name" value="Recombinase_CS"/>
</dbReference>
<dbReference type="AlphaFoldDB" id="A0A7Z0I214"/>
<dbReference type="EMBL" id="JACBXS010000043">
    <property type="protein sequence ID" value="NYS26380.1"/>
    <property type="molecule type" value="Genomic_DNA"/>
</dbReference>
<dbReference type="Pfam" id="PF00239">
    <property type="entry name" value="Resolvase"/>
    <property type="match status" value="1"/>
</dbReference>
<organism evidence="7 8">
    <name type="scientific">Rhabdonatronobacter sediminivivens</name>
    <dbReference type="NCBI Taxonomy" id="2743469"/>
    <lineage>
        <taxon>Bacteria</taxon>
        <taxon>Pseudomonadati</taxon>
        <taxon>Pseudomonadota</taxon>
        <taxon>Alphaproteobacteria</taxon>
        <taxon>Rhodobacterales</taxon>
        <taxon>Paracoccaceae</taxon>
        <taxon>Rhabdonatronobacter</taxon>
    </lineage>
</organism>
<evidence type="ECO:0000256" key="2">
    <source>
        <dbReference type="ARBA" id="ARBA00023125"/>
    </source>
</evidence>
<feature type="domain" description="Resolvase/invertase-type recombinase catalytic" evidence="6">
    <location>
        <begin position="2"/>
        <end position="137"/>
    </location>
</feature>
<evidence type="ECO:0000256" key="4">
    <source>
        <dbReference type="PIRSR" id="PIRSR606118-50"/>
    </source>
</evidence>
<name>A0A7Z0I214_9RHOB</name>
<dbReference type="InterPro" id="IPR050639">
    <property type="entry name" value="SSR_resolvase"/>
</dbReference>
<dbReference type="RefSeq" id="WP_179907176.1">
    <property type="nucleotide sequence ID" value="NZ_JACBXS010000043.1"/>
</dbReference>
<keyword evidence="2" id="KW-0238">DNA-binding</keyword>
<dbReference type="CDD" id="cd00338">
    <property type="entry name" value="Ser_Recombinase"/>
    <property type="match status" value="1"/>
</dbReference>
<dbReference type="SMART" id="SM00857">
    <property type="entry name" value="Resolvase"/>
    <property type="match status" value="1"/>
</dbReference>
<evidence type="ECO:0000259" key="6">
    <source>
        <dbReference type="PROSITE" id="PS51736"/>
    </source>
</evidence>
<sequence>MKFVTYLRVSTDRQGRSGLGLEAQRKAVADYVLGKGEIFAEFVEIESGKKNDRPQLARALAEAKRIGGVLLIAKLDRLARNVAFIANLLESGVEIAAADMPEANRFLLHVMAAVAEHEARMISDRTRAALAAARERGVALGWSIPSRAGEQRQAARKGAAANARKADQHAANILPVIRSLAAQGASLRKIAFELNKREIRTARGGRWHPATVRNLMIRKCADAQL</sequence>
<evidence type="ECO:0000313" key="8">
    <source>
        <dbReference type="Proteomes" id="UP000529417"/>
    </source>
</evidence>
<dbReference type="InterPro" id="IPR036162">
    <property type="entry name" value="Resolvase-like_N_sf"/>
</dbReference>
<gene>
    <name evidence="7" type="ORF">HUK65_15445</name>
</gene>
<dbReference type="PANTHER" id="PTHR30461">
    <property type="entry name" value="DNA-INVERTASE FROM LAMBDOID PROPHAGE"/>
    <property type="match status" value="1"/>
</dbReference>
<dbReference type="GO" id="GO:0000150">
    <property type="term" value="F:DNA strand exchange activity"/>
    <property type="evidence" value="ECO:0007669"/>
    <property type="project" value="InterPro"/>
</dbReference>
<dbReference type="SUPFAM" id="SSF53041">
    <property type="entry name" value="Resolvase-like"/>
    <property type="match status" value="1"/>
</dbReference>